<accession>A0ABW8YGQ3</accession>
<reference evidence="1 2" key="1">
    <citation type="submission" date="2024-06" db="EMBL/GenBank/DDBJ databases">
        <authorList>
            <person name="Kaempfer P."/>
            <person name="Viver T."/>
        </authorList>
    </citation>
    <scope>NUCLEOTIDE SEQUENCE [LARGE SCALE GENOMIC DNA]</scope>
    <source>
        <strain evidence="1 2">ST-75</strain>
    </source>
</reference>
<protein>
    <submittedName>
        <fullName evidence="1">Uncharacterized protein</fullName>
    </submittedName>
</protein>
<dbReference type="Proteomes" id="UP001629059">
    <property type="component" value="Unassembled WGS sequence"/>
</dbReference>
<evidence type="ECO:0000313" key="1">
    <source>
        <dbReference type="EMBL" id="MFL9839243.1"/>
    </source>
</evidence>
<dbReference type="EMBL" id="JBELQB010000017">
    <property type="protein sequence ID" value="MFL9839243.1"/>
    <property type="molecule type" value="Genomic_DNA"/>
</dbReference>
<sequence>MKKESFSPKAFLNVKELTTQEDLMIRGGGKDKKKDQKKEKKKDADLDLDLDIDLGGVIRP</sequence>
<comment type="caution">
    <text evidence="1">The sequence shown here is derived from an EMBL/GenBank/DDBJ whole genome shotgun (WGS) entry which is preliminary data.</text>
</comment>
<gene>
    <name evidence="1" type="ORF">ABS768_17180</name>
</gene>
<keyword evidence="2" id="KW-1185">Reference proteome</keyword>
<evidence type="ECO:0000313" key="2">
    <source>
        <dbReference type="Proteomes" id="UP001629059"/>
    </source>
</evidence>
<name>A0ABW8YGQ3_9FLAO</name>
<dbReference type="RefSeq" id="WP_408076191.1">
    <property type="nucleotide sequence ID" value="NZ_JBELQB010000017.1"/>
</dbReference>
<organism evidence="1 2">
    <name type="scientific">Flavobacterium rhizophilum</name>
    <dbReference type="NCBI Taxonomy" id="3163296"/>
    <lineage>
        <taxon>Bacteria</taxon>
        <taxon>Pseudomonadati</taxon>
        <taxon>Bacteroidota</taxon>
        <taxon>Flavobacteriia</taxon>
        <taxon>Flavobacteriales</taxon>
        <taxon>Flavobacteriaceae</taxon>
        <taxon>Flavobacterium</taxon>
    </lineage>
</organism>
<proteinExistence type="predicted"/>